<organism evidence="1 2">
    <name type="scientific">Sordaria brevicollis</name>
    <dbReference type="NCBI Taxonomy" id="83679"/>
    <lineage>
        <taxon>Eukaryota</taxon>
        <taxon>Fungi</taxon>
        <taxon>Dikarya</taxon>
        <taxon>Ascomycota</taxon>
        <taxon>Pezizomycotina</taxon>
        <taxon>Sordariomycetes</taxon>
        <taxon>Sordariomycetidae</taxon>
        <taxon>Sordariales</taxon>
        <taxon>Sordariaceae</taxon>
        <taxon>Sordaria</taxon>
    </lineage>
</organism>
<reference evidence="1" key="2">
    <citation type="submission" date="2023-07" db="EMBL/GenBank/DDBJ databases">
        <authorList>
            <consortium name="Lawrence Berkeley National Laboratory"/>
            <person name="Haridas S."/>
            <person name="Hensen N."/>
            <person name="Bonometti L."/>
            <person name="Westerberg I."/>
            <person name="Brannstrom I.O."/>
            <person name="Guillou S."/>
            <person name="Cros-Aarteil S."/>
            <person name="Calhoun S."/>
            <person name="Kuo A."/>
            <person name="Mondo S."/>
            <person name="Pangilinan J."/>
            <person name="Riley R."/>
            <person name="LaButti K."/>
            <person name="Andreopoulos B."/>
            <person name="Lipzen A."/>
            <person name="Chen C."/>
            <person name="Yanf M."/>
            <person name="Daum C."/>
            <person name="Ng V."/>
            <person name="Clum A."/>
            <person name="Steindorff A."/>
            <person name="Ohm R."/>
            <person name="Martin F."/>
            <person name="Silar P."/>
            <person name="Natvig D."/>
            <person name="Lalanne C."/>
            <person name="Gautier V."/>
            <person name="Ament-velasquez S.L."/>
            <person name="Kruys A."/>
            <person name="Hutchinson M.I."/>
            <person name="Powell A.J."/>
            <person name="Barry K."/>
            <person name="Miller A.N."/>
            <person name="Grigoriev I.V."/>
            <person name="Debuchy R."/>
            <person name="Gladieux P."/>
            <person name="Thoren M.H."/>
            <person name="Johannesson H."/>
        </authorList>
    </citation>
    <scope>NUCLEOTIDE SEQUENCE</scope>
    <source>
        <strain evidence="1">FGSC 1904</strain>
    </source>
</reference>
<evidence type="ECO:0000313" key="1">
    <source>
        <dbReference type="EMBL" id="KAK3403024.1"/>
    </source>
</evidence>
<dbReference type="AlphaFoldDB" id="A0AAE0PNA6"/>
<protein>
    <submittedName>
        <fullName evidence="1">Uncharacterized protein</fullName>
    </submittedName>
</protein>
<proteinExistence type="predicted"/>
<evidence type="ECO:0000313" key="2">
    <source>
        <dbReference type="Proteomes" id="UP001281003"/>
    </source>
</evidence>
<reference evidence="1" key="1">
    <citation type="journal article" date="2023" name="Mol. Phylogenet. Evol.">
        <title>Genome-scale phylogeny and comparative genomics of the fungal order Sordariales.</title>
        <authorList>
            <person name="Hensen N."/>
            <person name="Bonometti L."/>
            <person name="Westerberg I."/>
            <person name="Brannstrom I.O."/>
            <person name="Guillou S."/>
            <person name="Cros-Aarteil S."/>
            <person name="Calhoun S."/>
            <person name="Haridas S."/>
            <person name="Kuo A."/>
            <person name="Mondo S."/>
            <person name="Pangilinan J."/>
            <person name="Riley R."/>
            <person name="LaButti K."/>
            <person name="Andreopoulos B."/>
            <person name="Lipzen A."/>
            <person name="Chen C."/>
            <person name="Yan M."/>
            <person name="Daum C."/>
            <person name="Ng V."/>
            <person name="Clum A."/>
            <person name="Steindorff A."/>
            <person name="Ohm R.A."/>
            <person name="Martin F."/>
            <person name="Silar P."/>
            <person name="Natvig D.O."/>
            <person name="Lalanne C."/>
            <person name="Gautier V."/>
            <person name="Ament-Velasquez S.L."/>
            <person name="Kruys A."/>
            <person name="Hutchinson M.I."/>
            <person name="Powell A.J."/>
            <person name="Barry K."/>
            <person name="Miller A.N."/>
            <person name="Grigoriev I.V."/>
            <person name="Debuchy R."/>
            <person name="Gladieux P."/>
            <person name="Hiltunen Thoren M."/>
            <person name="Johannesson H."/>
        </authorList>
    </citation>
    <scope>NUCLEOTIDE SEQUENCE</scope>
    <source>
        <strain evidence="1">FGSC 1904</strain>
    </source>
</reference>
<gene>
    <name evidence="1" type="ORF">B0T20DRAFT_449945</name>
</gene>
<dbReference type="EMBL" id="JAUTDP010000001">
    <property type="protein sequence ID" value="KAK3403024.1"/>
    <property type="molecule type" value="Genomic_DNA"/>
</dbReference>
<name>A0AAE0PNA6_SORBR</name>
<accession>A0AAE0PNA6</accession>
<dbReference type="Proteomes" id="UP001281003">
    <property type="component" value="Unassembled WGS sequence"/>
</dbReference>
<sequence length="152" mass="16655">MAPFTPGGAEKPRILLRIRPNALFYPCSPQILLWPGDGNQNGYPSVRVLWYVLVVAVEVPTLDDHHRRVLAMSVGSGTRYESDGIDETRQTRDSFPPAFSLSGHQPSRPRCLAATQCYAACWPASQSCPLVPLGSHSTHTKVPPCVPSQIHP</sequence>
<comment type="caution">
    <text evidence="1">The sequence shown here is derived from an EMBL/GenBank/DDBJ whole genome shotgun (WGS) entry which is preliminary data.</text>
</comment>
<keyword evidence="2" id="KW-1185">Reference proteome</keyword>